<evidence type="ECO:0000259" key="11">
    <source>
        <dbReference type="PROSITE" id="PS50929"/>
    </source>
</evidence>
<dbReference type="Proteomes" id="UP001204142">
    <property type="component" value="Unassembled WGS sequence"/>
</dbReference>
<dbReference type="Gene3D" id="3.40.50.300">
    <property type="entry name" value="P-loop containing nucleotide triphosphate hydrolases"/>
    <property type="match status" value="1"/>
</dbReference>
<dbReference type="InterPro" id="IPR003593">
    <property type="entry name" value="AAA+_ATPase"/>
</dbReference>
<evidence type="ECO:0000256" key="9">
    <source>
        <dbReference type="SAM" id="Phobius"/>
    </source>
</evidence>
<keyword evidence="2" id="KW-1003">Cell membrane</keyword>
<dbReference type="Gene3D" id="1.20.1560.10">
    <property type="entry name" value="ABC transporter type 1, transmembrane domain"/>
    <property type="match status" value="1"/>
</dbReference>
<dbReference type="PANTHER" id="PTHR24221">
    <property type="entry name" value="ATP-BINDING CASSETTE SUB-FAMILY B"/>
    <property type="match status" value="1"/>
</dbReference>
<dbReference type="Pfam" id="PF00005">
    <property type="entry name" value="ABC_tran"/>
    <property type="match status" value="1"/>
</dbReference>
<dbReference type="SUPFAM" id="SSF90123">
    <property type="entry name" value="ABC transporter transmembrane region"/>
    <property type="match status" value="1"/>
</dbReference>
<dbReference type="PROSITE" id="PS50893">
    <property type="entry name" value="ABC_TRANSPORTER_2"/>
    <property type="match status" value="1"/>
</dbReference>
<feature type="transmembrane region" description="Helical" evidence="9">
    <location>
        <begin position="240"/>
        <end position="262"/>
    </location>
</feature>
<evidence type="ECO:0000256" key="3">
    <source>
        <dbReference type="ARBA" id="ARBA00022519"/>
    </source>
</evidence>
<feature type="domain" description="ABC transmembrane type-1" evidence="11">
    <location>
        <begin position="136"/>
        <end position="412"/>
    </location>
</feature>
<evidence type="ECO:0000259" key="10">
    <source>
        <dbReference type="PROSITE" id="PS50893"/>
    </source>
</evidence>
<organism evidence="12 13">
    <name type="scientific">Limnobacter humi</name>
    <dbReference type="NCBI Taxonomy" id="1778671"/>
    <lineage>
        <taxon>Bacteria</taxon>
        <taxon>Pseudomonadati</taxon>
        <taxon>Pseudomonadota</taxon>
        <taxon>Betaproteobacteria</taxon>
        <taxon>Burkholderiales</taxon>
        <taxon>Burkholderiaceae</taxon>
        <taxon>Limnobacter</taxon>
    </lineage>
</organism>
<evidence type="ECO:0000256" key="2">
    <source>
        <dbReference type="ARBA" id="ARBA00022475"/>
    </source>
</evidence>
<evidence type="ECO:0000256" key="5">
    <source>
        <dbReference type="ARBA" id="ARBA00022741"/>
    </source>
</evidence>
<evidence type="ECO:0000313" key="12">
    <source>
        <dbReference type="EMBL" id="MCQ8895898.1"/>
    </source>
</evidence>
<dbReference type="EMBL" id="JANIGO010000002">
    <property type="protein sequence ID" value="MCQ8895898.1"/>
    <property type="molecule type" value="Genomic_DNA"/>
</dbReference>
<keyword evidence="5" id="KW-0547">Nucleotide-binding</keyword>
<gene>
    <name evidence="12" type="ORF">NQT62_05530</name>
</gene>
<accession>A0ABT1WG60</accession>
<comment type="subcellular location">
    <subcellularLocation>
        <location evidence="1">Cell membrane</location>
        <topology evidence="1">Multi-pass membrane protein</topology>
    </subcellularLocation>
</comment>
<protein>
    <submittedName>
        <fullName evidence="12">ATP-binding cassette domain-containing protein</fullName>
    </submittedName>
</protein>
<dbReference type="GO" id="GO:0005524">
    <property type="term" value="F:ATP binding"/>
    <property type="evidence" value="ECO:0007669"/>
    <property type="project" value="UniProtKB-KW"/>
</dbReference>
<keyword evidence="6 12" id="KW-0067">ATP-binding</keyword>
<proteinExistence type="predicted"/>
<name>A0ABT1WG60_9BURK</name>
<evidence type="ECO:0000256" key="4">
    <source>
        <dbReference type="ARBA" id="ARBA00022692"/>
    </source>
</evidence>
<comment type="caution">
    <text evidence="12">The sequence shown here is derived from an EMBL/GenBank/DDBJ whole genome shotgun (WGS) entry which is preliminary data.</text>
</comment>
<dbReference type="PROSITE" id="PS50929">
    <property type="entry name" value="ABC_TM1F"/>
    <property type="match status" value="1"/>
</dbReference>
<dbReference type="InterPro" id="IPR003439">
    <property type="entry name" value="ABC_transporter-like_ATP-bd"/>
</dbReference>
<evidence type="ECO:0000313" key="13">
    <source>
        <dbReference type="Proteomes" id="UP001204142"/>
    </source>
</evidence>
<evidence type="ECO:0000256" key="8">
    <source>
        <dbReference type="ARBA" id="ARBA00023136"/>
    </source>
</evidence>
<feature type="transmembrane region" description="Helical" evidence="9">
    <location>
        <begin position="268"/>
        <end position="287"/>
    </location>
</feature>
<dbReference type="Pfam" id="PF00664">
    <property type="entry name" value="ABC_membrane"/>
    <property type="match status" value="1"/>
</dbReference>
<keyword evidence="7 9" id="KW-1133">Transmembrane helix</keyword>
<evidence type="ECO:0000256" key="1">
    <source>
        <dbReference type="ARBA" id="ARBA00004651"/>
    </source>
</evidence>
<dbReference type="InterPro" id="IPR027417">
    <property type="entry name" value="P-loop_NTPase"/>
</dbReference>
<dbReference type="InterPro" id="IPR039421">
    <property type="entry name" value="Type_1_exporter"/>
</dbReference>
<keyword evidence="8 9" id="KW-0472">Membrane</keyword>
<dbReference type="InterPro" id="IPR036640">
    <property type="entry name" value="ABC1_TM_sf"/>
</dbReference>
<keyword evidence="4 9" id="KW-0812">Transmembrane</keyword>
<feature type="transmembrane region" description="Helical" evidence="9">
    <location>
        <begin position="136"/>
        <end position="158"/>
    </location>
</feature>
<evidence type="ECO:0000256" key="6">
    <source>
        <dbReference type="ARBA" id="ARBA00022840"/>
    </source>
</evidence>
<evidence type="ECO:0000256" key="7">
    <source>
        <dbReference type="ARBA" id="ARBA00022989"/>
    </source>
</evidence>
<dbReference type="RefSeq" id="WP_256763664.1">
    <property type="nucleotide sequence ID" value="NZ_JANIGO010000002.1"/>
</dbReference>
<keyword evidence="3" id="KW-0997">Cell inner membrane</keyword>
<dbReference type="SMART" id="SM00382">
    <property type="entry name" value="AAA"/>
    <property type="match status" value="1"/>
</dbReference>
<feature type="domain" description="ABC transporter" evidence="10">
    <location>
        <begin position="448"/>
        <end position="690"/>
    </location>
</feature>
<feature type="transmembrane region" description="Helical" evidence="9">
    <location>
        <begin position="164"/>
        <end position="183"/>
    </location>
</feature>
<dbReference type="SUPFAM" id="SSF52540">
    <property type="entry name" value="P-loop containing nucleoside triphosphate hydrolases"/>
    <property type="match status" value="1"/>
</dbReference>
<keyword evidence="13" id="KW-1185">Reference proteome</keyword>
<reference evidence="12 13" key="1">
    <citation type="submission" date="2022-07" db="EMBL/GenBank/DDBJ databases">
        <authorList>
            <person name="Xamxidin M."/>
            <person name="Wu M."/>
        </authorList>
    </citation>
    <scope>NUCLEOTIDE SEQUENCE [LARGE SCALE GENOMIC DNA]</scope>
    <source>
        <strain evidence="12 13">NBRC 111650</strain>
    </source>
</reference>
<sequence length="691" mass="75229">MSENTPPTALKARLAALGQPFHEHLWAQISSSNPANTQGPGEPALPPSLAHAKAYLDAAHLPYRLHNHVTPDEWVHLGARALRDENWALEITPRDSSPVQKSKSAVQGLLDFWQTLSQSRWLMDAIRESLPQLKPVITASVLINLLALSGPFFSIQVYDRIIPNSAYASLWALLTGVAISLVFEHTLKHARHTLLEHAATQADIQCANQLAKALLNTRPQSTDPATLLQHLRSFEQLRELVSGLFLVALVDLPFLLLFLAIIAIIHPLFLIIAGLATGAALLAVWIAHRRMAASSQAHMQSSRHCHLLWIDQLANLEPIQNYGVQWPVAEKIATAQLRSRLDQNTVRNLLFDNGQWLHLIQQTSWLASIALGVALVVDQHISVGGLIAVSMLTLRCFGPIQKLQSQLVHTQSAQAHFMDLHQFLSQSMGSPHAPQHPADSVLTQLSSVSLESVTALKPGQTLDTARRDSHLLKNVHLNLQAGDRVAIIGAMGSGKTSLLRALAAQLPLARGLLRINHLDHRQFHPAELGQHIGMAHNPPHLIQGTLLDNIRFYRQNIGPDACERVLRSLGAQAWLASLPAGLNTPIEPMGANLSSGQRQWVSLARALCGNPNLVLLDEPTACLDAQAEQAFIHTLSELPASCIVVLTTHRLNLLGSCNHLILMQGGEIHAQGGRAEVLAAAQALSQGGKSA</sequence>
<dbReference type="PANTHER" id="PTHR24221:SF248">
    <property type="entry name" value="ABC TRANSPORTER TRANSMEMBRANE REGION"/>
    <property type="match status" value="1"/>
</dbReference>
<dbReference type="InterPro" id="IPR011527">
    <property type="entry name" value="ABC1_TM_dom"/>
</dbReference>